<comment type="similarity">
    <text evidence="1">Belongs to the LysR transcriptional regulatory family.</text>
</comment>
<dbReference type="GO" id="GO:0003700">
    <property type="term" value="F:DNA-binding transcription factor activity"/>
    <property type="evidence" value="ECO:0007669"/>
    <property type="project" value="InterPro"/>
</dbReference>
<evidence type="ECO:0000259" key="5">
    <source>
        <dbReference type="PROSITE" id="PS50931"/>
    </source>
</evidence>
<feature type="domain" description="HTH lysR-type" evidence="5">
    <location>
        <begin position="4"/>
        <end position="61"/>
    </location>
</feature>
<comment type="caution">
    <text evidence="6">The sequence shown here is derived from an EMBL/GenBank/DDBJ whole genome shotgun (WGS) entry which is preliminary data.</text>
</comment>
<dbReference type="PANTHER" id="PTHR30126:SF98">
    <property type="entry name" value="HTH-TYPE TRANSCRIPTIONAL ACTIVATOR BAUR"/>
    <property type="match status" value="1"/>
</dbReference>
<sequence length="287" mass="31205">MADLNFKHLRYFQIVAHEGHLTRAAERLNVSQSALSSQIRLLEDRLGQTLFERRGRALHLTEAGRIALAHADRIFSAGDELLATLKQTGRARQALRIGALSTLSRNFQLGFLRPVLGRVDVEVVLRSGSAAELYSALEALQLDLVLTNTPPEADALTPFVVHALDQQPVSLIGVPALLQEQKGIEDYLAVGPLILPTRASGVRVGFDSLIARMDLTPSIAAEVDDMAMMRLLVREGSGLGVLPPIVVQDELETGALVEAGILPGLVERFYGVSITRQYPNPLLAELL</sequence>
<dbReference type="AlphaFoldDB" id="A0A916TJ08"/>
<dbReference type="FunFam" id="1.10.10.10:FF:000001">
    <property type="entry name" value="LysR family transcriptional regulator"/>
    <property type="match status" value="1"/>
</dbReference>
<dbReference type="RefSeq" id="WP_150496027.1">
    <property type="nucleotide sequence ID" value="NZ_BMFA01000005.1"/>
</dbReference>
<reference evidence="6" key="2">
    <citation type="submission" date="2020-09" db="EMBL/GenBank/DDBJ databases">
        <authorList>
            <person name="Sun Q."/>
            <person name="Zhou Y."/>
        </authorList>
    </citation>
    <scope>NUCLEOTIDE SEQUENCE</scope>
    <source>
        <strain evidence="6">CGMCC 1.12426</strain>
    </source>
</reference>
<dbReference type="PRINTS" id="PR00039">
    <property type="entry name" value="HTHLYSR"/>
</dbReference>
<organism evidence="6 7">
    <name type="scientific">Roseibium aquae</name>
    <dbReference type="NCBI Taxonomy" id="1323746"/>
    <lineage>
        <taxon>Bacteria</taxon>
        <taxon>Pseudomonadati</taxon>
        <taxon>Pseudomonadota</taxon>
        <taxon>Alphaproteobacteria</taxon>
        <taxon>Hyphomicrobiales</taxon>
        <taxon>Stappiaceae</taxon>
        <taxon>Roseibium</taxon>
    </lineage>
</organism>
<keyword evidence="4" id="KW-0804">Transcription</keyword>
<evidence type="ECO:0000256" key="3">
    <source>
        <dbReference type="ARBA" id="ARBA00023125"/>
    </source>
</evidence>
<dbReference type="InterPro" id="IPR036390">
    <property type="entry name" value="WH_DNA-bd_sf"/>
</dbReference>
<keyword evidence="3" id="KW-0238">DNA-binding</keyword>
<dbReference type="InterPro" id="IPR005119">
    <property type="entry name" value="LysR_subst-bd"/>
</dbReference>
<dbReference type="PROSITE" id="PS50931">
    <property type="entry name" value="HTH_LYSR"/>
    <property type="match status" value="1"/>
</dbReference>
<dbReference type="GO" id="GO:0000976">
    <property type="term" value="F:transcription cis-regulatory region binding"/>
    <property type="evidence" value="ECO:0007669"/>
    <property type="project" value="TreeGrafter"/>
</dbReference>
<dbReference type="Pfam" id="PF00126">
    <property type="entry name" value="HTH_1"/>
    <property type="match status" value="1"/>
</dbReference>
<reference evidence="6" key="1">
    <citation type="journal article" date="2014" name="Int. J. Syst. Evol. Microbiol.">
        <title>Complete genome sequence of Corynebacterium casei LMG S-19264T (=DSM 44701T), isolated from a smear-ripened cheese.</title>
        <authorList>
            <consortium name="US DOE Joint Genome Institute (JGI-PGF)"/>
            <person name="Walter F."/>
            <person name="Albersmeier A."/>
            <person name="Kalinowski J."/>
            <person name="Ruckert C."/>
        </authorList>
    </citation>
    <scope>NUCLEOTIDE SEQUENCE</scope>
    <source>
        <strain evidence="6">CGMCC 1.12426</strain>
    </source>
</reference>
<dbReference type="Proteomes" id="UP000605148">
    <property type="component" value="Unassembled WGS sequence"/>
</dbReference>
<evidence type="ECO:0000256" key="2">
    <source>
        <dbReference type="ARBA" id="ARBA00023015"/>
    </source>
</evidence>
<dbReference type="SUPFAM" id="SSF53850">
    <property type="entry name" value="Periplasmic binding protein-like II"/>
    <property type="match status" value="1"/>
</dbReference>
<proteinExistence type="inferred from homology"/>
<keyword evidence="7" id="KW-1185">Reference proteome</keyword>
<gene>
    <name evidence="6" type="ORF">GCM10011316_18750</name>
</gene>
<evidence type="ECO:0000256" key="1">
    <source>
        <dbReference type="ARBA" id="ARBA00009437"/>
    </source>
</evidence>
<name>A0A916TJ08_9HYPH</name>
<evidence type="ECO:0000313" key="6">
    <source>
        <dbReference type="EMBL" id="GGB46881.1"/>
    </source>
</evidence>
<dbReference type="CDD" id="cd05466">
    <property type="entry name" value="PBP2_LTTR_substrate"/>
    <property type="match status" value="1"/>
</dbReference>
<protein>
    <submittedName>
        <fullName evidence="6">LysR family transcriptional regulator</fullName>
    </submittedName>
</protein>
<dbReference type="InterPro" id="IPR000847">
    <property type="entry name" value="LysR_HTH_N"/>
</dbReference>
<dbReference type="PANTHER" id="PTHR30126">
    <property type="entry name" value="HTH-TYPE TRANSCRIPTIONAL REGULATOR"/>
    <property type="match status" value="1"/>
</dbReference>
<dbReference type="InterPro" id="IPR036388">
    <property type="entry name" value="WH-like_DNA-bd_sf"/>
</dbReference>
<evidence type="ECO:0000256" key="4">
    <source>
        <dbReference type="ARBA" id="ARBA00023163"/>
    </source>
</evidence>
<dbReference type="Pfam" id="PF03466">
    <property type="entry name" value="LysR_substrate"/>
    <property type="match status" value="1"/>
</dbReference>
<dbReference type="EMBL" id="BMFA01000005">
    <property type="protein sequence ID" value="GGB46881.1"/>
    <property type="molecule type" value="Genomic_DNA"/>
</dbReference>
<dbReference type="SUPFAM" id="SSF46785">
    <property type="entry name" value="Winged helix' DNA-binding domain"/>
    <property type="match status" value="1"/>
</dbReference>
<keyword evidence="2" id="KW-0805">Transcription regulation</keyword>
<dbReference type="Gene3D" id="1.10.10.10">
    <property type="entry name" value="Winged helix-like DNA-binding domain superfamily/Winged helix DNA-binding domain"/>
    <property type="match status" value="1"/>
</dbReference>
<dbReference type="OrthoDB" id="464481at2"/>
<evidence type="ECO:0000313" key="7">
    <source>
        <dbReference type="Proteomes" id="UP000605148"/>
    </source>
</evidence>
<dbReference type="Gene3D" id="3.40.190.10">
    <property type="entry name" value="Periplasmic binding protein-like II"/>
    <property type="match status" value="2"/>
</dbReference>
<accession>A0A916TJ08</accession>